<dbReference type="CDD" id="cd06158">
    <property type="entry name" value="S2P-M50_like_1"/>
    <property type="match status" value="1"/>
</dbReference>
<feature type="transmembrane region" description="Helical" evidence="13">
    <location>
        <begin position="134"/>
        <end position="153"/>
    </location>
</feature>
<feature type="transmembrane region" description="Helical" evidence="13">
    <location>
        <begin position="183"/>
        <end position="205"/>
    </location>
</feature>
<evidence type="ECO:0000256" key="1">
    <source>
        <dbReference type="ARBA" id="ARBA00001947"/>
    </source>
</evidence>
<keyword evidence="11" id="KW-0482">Metalloprotease</keyword>
<evidence type="ECO:0000256" key="8">
    <source>
        <dbReference type="ARBA" id="ARBA00022801"/>
    </source>
</evidence>
<feature type="domain" description="Peptidase M50" evidence="14">
    <location>
        <begin position="131"/>
        <end position="168"/>
    </location>
</feature>
<reference evidence="15 16" key="1">
    <citation type="submission" date="2019-02" db="EMBL/GenBank/DDBJ databases">
        <title>Deep-cultivation of Planctomycetes and their phenomic and genomic characterization uncovers novel biology.</title>
        <authorList>
            <person name="Wiegand S."/>
            <person name="Jogler M."/>
            <person name="Boedeker C."/>
            <person name="Pinto D."/>
            <person name="Vollmers J."/>
            <person name="Rivas-Marin E."/>
            <person name="Kohn T."/>
            <person name="Peeters S.H."/>
            <person name="Heuer A."/>
            <person name="Rast P."/>
            <person name="Oberbeckmann S."/>
            <person name="Bunk B."/>
            <person name="Jeske O."/>
            <person name="Meyerdierks A."/>
            <person name="Storesund J.E."/>
            <person name="Kallscheuer N."/>
            <person name="Luecker S."/>
            <person name="Lage O.M."/>
            <person name="Pohl T."/>
            <person name="Merkel B.J."/>
            <person name="Hornburger P."/>
            <person name="Mueller R.-W."/>
            <person name="Bruemmer F."/>
            <person name="Labrenz M."/>
            <person name="Spormann A.M."/>
            <person name="Op den Camp H."/>
            <person name="Overmann J."/>
            <person name="Amann R."/>
            <person name="Jetten M.S.M."/>
            <person name="Mascher T."/>
            <person name="Medema M.H."/>
            <person name="Devos D.P."/>
            <person name="Kaster A.-K."/>
            <person name="Ovreas L."/>
            <person name="Rohde M."/>
            <person name="Galperin M.Y."/>
            <person name="Jogler C."/>
        </authorList>
    </citation>
    <scope>NUCLEOTIDE SEQUENCE [LARGE SCALE GENOMIC DNA]</scope>
    <source>
        <strain evidence="15 16">Pan265</strain>
    </source>
</reference>
<comment type="cofactor">
    <cofactor evidence="1">
        <name>Zn(2+)</name>
        <dbReference type="ChEBI" id="CHEBI:29105"/>
    </cofactor>
</comment>
<evidence type="ECO:0000256" key="3">
    <source>
        <dbReference type="ARBA" id="ARBA00007931"/>
    </source>
</evidence>
<dbReference type="EMBL" id="CP036280">
    <property type="protein sequence ID" value="QDU71352.1"/>
    <property type="molecule type" value="Genomic_DNA"/>
</dbReference>
<dbReference type="RefSeq" id="WP_145445506.1">
    <property type="nucleotide sequence ID" value="NZ_CP036280.1"/>
</dbReference>
<dbReference type="OrthoDB" id="9800627at2"/>
<gene>
    <name evidence="15" type="ORF">Pan265_12010</name>
</gene>
<evidence type="ECO:0000256" key="9">
    <source>
        <dbReference type="ARBA" id="ARBA00022833"/>
    </source>
</evidence>
<evidence type="ECO:0000256" key="5">
    <source>
        <dbReference type="ARBA" id="ARBA00022670"/>
    </source>
</evidence>
<keyword evidence="7" id="KW-0479">Metal-binding</keyword>
<keyword evidence="16" id="KW-1185">Reference proteome</keyword>
<evidence type="ECO:0000256" key="7">
    <source>
        <dbReference type="ARBA" id="ARBA00022723"/>
    </source>
</evidence>
<proteinExistence type="inferred from homology"/>
<comment type="similarity">
    <text evidence="3">Belongs to the peptidase M50B family.</text>
</comment>
<dbReference type="KEGG" id="mcad:Pan265_12010"/>
<protein>
    <submittedName>
        <fullName evidence="15">Peptidase family M50</fullName>
    </submittedName>
</protein>
<evidence type="ECO:0000313" key="15">
    <source>
        <dbReference type="EMBL" id="QDU71352.1"/>
    </source>
</evidence>
<keyword evidence="8" id="KW-0378">Hydrolase</keyword>
<sequence length="217" mass="23560">MDLFIAKLFNPATQFFALCWIVVVIISITLHELAHGWTAYRLGDPTPMAMGRLTGNPLVHMGPFSLVALAIVGIAWGQMPIDSSRLRGRHAEALVAAAGPATNVLLALLAMVTCGLLIRFSLLPGDDELAKRIVLFLSVAGSANLWLAVFNLMPVPPLDGSHIVATYARFYARFVWEPGNQGFMILAFVFGFVIFDTLISSRLIVLSERLIALIAGI</sequence>
<evidence type="ECO:0000256" key="6">
    <source>
        <dbReference type="ARBA" id="ARBA00022692"/>
    </source>
</evidence>
<evidence type="ECO:0000313" key="16">
    <source>
        <dbReference type="Proteomes" id="UP000320386"/>
    </source>
</evidence>
<evidence type="ECO:0000256" key="4">
    <source>
        <dbReference type="ARBA" id="ARBA00022475"/>
    </source>
</evidence>
<feature type="transmembrane region" description="Helical" evidence="13">
    <location>
        <begin position="15"/>
        <end position="37"/>
    </location>
</feature>
<evidence type="ECO:0000256" key="13">
    <source>
        <dbReference type="SAM" id="Phobius"/>
    </source>
</evidence>
<name>A0A518BWJ3_9BACT</name>
<evidence type="ECO:0000256" key="12">
    <source>
        <dbReference type="ARBA" id="ARBA00023136"/>
    </source>
</evidence>
<dbReference type="Proteomes" id="UP000320386">
    <property type="component" value="Chromosome"/>
</dbReference>
<dbReference type="PANTHER" id="PTHR35864:SF1">
    <property type="entry name" value="ZINC METALLOPROTEASE YWHC-RELATED"/>
    <property type="match status" value="1"/>
</dbReference>
<keyword evidence="4" id="KW-1003">Cell membrane</keyword>
<dbReference type="AlphaFoldDB" id="A0A518BWJ3"/>
<feature type="transmembrane region" description="Helical" evidence="13">
    <location>
        <begin position="97"/>
        <end position="122"/>
    </location>
</feature>
<accession>A0A518BWJ3</accession>
<comment type="subcellular location">
    <subcellularLocation>
        <location evidence="2">Cell membrane</location>
        <topology evidence="2">Multi-pass membrane protein</topology>
    </subcellularLocation>
</comment>
<evidence type="ECO:0000256" key="11">
    <source>
        <dbReference type="ARBA" id="ARBA00023049"/>
    </source>
</evidence>
<dbReference type="GO" id="GO:0046872">
    <property type="term" value="F:metal ion binding"/>
    <property type="evidence" value="ECO:0007669"/>
    <property type="project" value="UniProtKB-KW"/>
</dbReference>
<keyword evidence="12 13" id="KW-0472">Membrane</keyword>
<keyword evidence="10 13" id="KW-1133">Transmembrane helix</keyword>
<organism evidence="15 16">
    <name type="scientific">Mucisphaera calidilacus</name>
    <dbReference type="NCBI Taxonomy" id="2527982"/>
    <lineage>
        <taxon>Bacteria</taxon>
        <taxon>Pseudomonadati</taxon>
        <taxon>Planctomycetota</taxon>
        <taxon>Phycisphaerae</taxon>
        <taxon>Phycisphaerales</taxon>
        <taxon>Phycisphaeraceae</taxon>
        <taxon>Mucisphaera</taxon>
    </lineage>
</organism>
<keyword evidence="9" id="KW-0862">Zinc</keyword>
<feature type="domain" description="Peptidase M50" evidence="14">
    <location>
        <begin position="21"/>
        <end position="114"/>
    </location>
</feature>
<dbReference type="GO" id="GO:0008237">
    <property type="term" value="F:metallopeptidase activity"/>
    <property type="evidence" value="ECO:0007669"/>
    <property type="project" value="UniProtKB-KW"/>
</dbReference>
<dbReference type="GO" id="GO:0006508">
    <property type="term" value="P:proteolysis"/>
    <property type="evidence" value="ECO:0007669"/>
    <property type="project" value="UniProtKB-KW"/>
</dbReference>
<evidence type="ECO:0000259" key="14">
    <source>
        <dbReference type="Pfam" id="PF02163"/>
    </source>
</evidence>
<keyword evidence="6 13" id="KW-0812">Transmembrane</keyword>
<evidence type="ECO:0000256" key="2">
    <source>
        <dbReference type="ARBA" id="ARBA00004651"/>
    </source>
</evidence>
<dbReference type="GO" id="GO:0005886">
    <property type="term" value="C:plasma membrane"/>
    <property type="evidence" value="ECO:0007669"/>
    <property type="project" value="UniProtKB-SubCell"/>
</dbReference>
<dbReference type="InterPro" id="IPR052348">
    <property type="entry name" value="Metallopeptidase_M50B"/>
</dbReference>
<dbReference type="InterPro" id="IPR044537">
    <property type="entry name" value="Rip2-like"/>
</dbReference>
<evidence type="ECO:0000256" key="10">
    <source>
        <dbReference type="ARBA" id="ARBA00022989"/>
    </source>
</evidence>
<keyword evidence="5" id="KW-0645">Protease</keyword>
<feature type="transmembrane region" description="Helical" evidence="13">
    <location>
        <begin position="58"/>
        <end position="77"/>
    </location>
</feature>
<dbReference type="InterPro" id="IPR008915">
    <property type="entry name" value="Peptidase_M50"/>
</dbReference>
<dbReference type="Pfam" id="PF02163">
    <property type="entry name" value="Peptidase_M50"/>
    <property type="match status" value="2"/>
</dbReference>
<dbReference type="PANTHER" id="PTHR35864">
    <property type="entry name" value="ZINC METALLOPROTEASE MJ0611-RELATED"/>
    <property type="match status" value="1"/>
</dbReference>